<evidence type="ECO:0000313" key="3">
    <source>
        <dbReference type="EnsemblMetazoa" id="GAUT023543-PA"/>
    </source>
</evidence>
<dbReference type="Proteomes" id="UP000078200">
    <property type="component" value="Unassembled WGS sequence"/>
</dbReference>
<keyword evidence="2" id="KW-0472">Membrane</keyword>
<proteinExistence type="predicted"/>
<dbReference type="VEuPathDB" id="VectorBase:GAUT023543"/>
<reference evidence="3" key="1">
    <citation type="submission" date="2020-05" db="UniProtKB">
        <authorList>
            <consortium name="EnsemblMetazoa"/>
        </authorList>
    </citation>
    <scope>IDENTIFICATION</scope>
    <source>
        <strain evidence="3">TTRI</strain>
    </source>
</reference>
<protein>
    <submittedName>
        <fullName evidence="3">Uncharacterized protein</fullName>
    </submittedName>
</protein>
<keyword evidence="4" id="KW-1185">Reference proteome</keyword>
<keyword evidence="2" id="KW-0812">Transmembrane</keyword>
<sequence>MKRVYYTDDDDDDDDDHDANDDDDADDDDVGGSVDIDKDAQLIWKMYKILRILLIGLIPYCFLLINAEIKAKGEVFGLSFARYVMMLKRQGDPERCNRTQQLQNSEALIAKN</sequence>
<dbReference type="EnsemblMetazoa" id="GAUT023543-RA">
    <property type="protein sequence ID" value="GAUT023543-PA"/>
    <property type="gene ID" value="GAUT023543"/>
</dbReference>
<feature type="region of interest" description="Disordered" evidence="1">
    <location>
        <begin position="1"/>
        <end position="32"/>
    </location>
</feature>
<evidence type="ECO:0000256" key="2">
    <source>
        <dbReference type="SAM" id="Phobius"/>
    </source>
</evidence>
<organism evidence="3 4">
    <name type="scientific">Glossina austeni</name>
    <name type="common">Savannah tsetse fly</name>
    <dbReference type="NCBI Taxonomy" id="7395"/>
    <lineage>
        <taxon>Eukaryota</taxon>
        <taxon>Metazoa</taxon>
        <taxon>Ecdysozoa</taxon>
        <taxon>Arthropoda</taxon>
        <taxon>Hexapoda</taxon>
        <taxon>Insecta</taxon>
        <taxon>Pterygota</taxon>
        <taxon>Neoptera</taxon>
        <taxon>Endopterygota</taxon>
        <taxon>Diptera</taxon>
        <taxon>Brachycera</taxon>
        <taxon>Muscomorpha</taxon>
        <taxon>Hippoboscoidea</taxon>
        <taxon>Glossinidae</taxon>
        <taxon>Glossina</taxon>
    </lineage>
</organism>
<keyword evidence="2" id="KW-1133">Transmembrane helix</keyword>
<name>A0A1A9V2D2_GLOAU</name>
<dbReference type="AlphaFoldDB" id="A0A1A9V2D2"/>
<feature type="compositionally biased region" description="Acidic residues" evidence="1">
    <location>
        <begin position="7"/>
        <end position="30"/>
    </location>
</feature>
<feature type="transmembrane region" description="Helical" evidence="2">
    <location>
        <begin position="49"/>
        <end position="67"/>
    </location>
</feature>
<evidence type="ECO:0000313" key="4">
    <source>
        <dbReference type="Proteomes" id="UP000078200"/>
    </source>
</evidence>
<accession>A0A1A9V2D2</accession>
<evidence type="ECO:0000256" key="1">
    <source>
        <dbReference type="SAM" id="MobiDB-lite"/>
    </source>
</evidence>